<dbReference type="InterPro" id="IPR036638">
    <property type="entry name" value="HLH_DNA-bd_sf"/>
</dbReference>
<protein>
    <submittedName>
        <fullName evidence="9">Transcription factor bhlh123</fullName>
    </submittedName>
</protein>
<feature type="compositionally biased region" description="Polar residues" evidence="7">
    <location>
        <begin position="1"/>
        <end position="13"/>
    </location>
</feature>
<evidence type="ECO:0000256" key="7">
    <source>
        <dbReference type="SAM" id="MobiDB-lite"/>
    </source>
</evidence>
<feature type="compositionally biased region" description="Low complexity" evidence="7">
    <location>
        <begin position="14"/>
        <end position="37"/>
    </location>
</feature>
<evidence type="ECO:0000256" key="1">
    <source>
        <dbReference type="ARBA" id="ARBA00004123"/>
    </source>
</evidence>
<comment type="subunit">
    <text evidence="2">Homodimer.</text>
</comment>
<evidence type="ECO:0000313" key="9">
    <source>
        <dbReference type="EMBL" id="KAK7809574.1"/>
    </source>
</evidence>
<dbReference type="SMART" id="SM00353">
    <property type="entry name" value="HLH"/>
    <property type="match status" value="1"/>
</dbReference>
<feature type="region of interest" description="Disordered" evidence="7">
    <location>
        <begin position="262"/>
        <end position="300"/>
    </location>
</feature>
<dbReference type="EMBL" id="PKMF04002338">
    <property type="protein sequence ID" value="KAK7809574.1"/>
    <property type="molecule type" value="Genomic_DNA"/>
</dbReference>
<dbReference type="Gene3D" id="4.10.280.10">
    <property type="entry name" value="Helix-loop-helix DNA-binding domain"/>
    <property type="match status" value="1"/>
</dbReference>
<dbReference type="Proteomes" id="UP000237347">
    <property type="component" value="Unassembled WGS sequence"/>
</dbReference>
<keyword evidence="3" id="KW-0805">Transcription regulation</keyword>
<keyword evidence="4" id="KW-0238">DNA-binding</keyword>
<keyword evidence="5" id="KW-0804">Transcription</keyword>
<dbReference type="FunFam" id="4.10.280.10:FF:000032">
    <property type="entry name" value="Transcription factor bHLH123 family"/>
    <property type="match status" value="1"/>
</dbReference>
<evidence type="ECO:0000256" key="2">
    <source>
        <dbReference type="ARBA" id="ARBA00011738"/>
    </source>
</evidence>
<feature type="compositionally biased region" description="Basic and acidic residues" evidence="7">
    <location>
        <begin position="367"/>
        <end position="383"/>
    </location>
</feature>
<sequence length="415" mass="45484">MADEFNTSGNWWDSTSRSRFESGTSSSSGLNNSGSFGWPSDMADIKARTHTMDSMSSVSGSSVVFQEPQKLQGHESAGGGDPSLQMMGLGLSTQAMDWNQSLRSEKMFSGMSGGESSSNEFKQLNRGFSLDQPSFSPQYSSGDSTVTCQGLPSSFQMDSSAMYGSPSTILQGLLGPDNNQPQQPSFENRPMNFSYPANYGVNSSELLPSWSAKVPPFLRSSPPKQTVPHNQLHFSNNAPFWNASEAAMKGFFPLMQQQFPTTSFEEKPKNISEVRDSSTVVKKSGSEATSKRPRNETQTPLPAFKVRKEKMGDRITALQQLVSPFGKTDTASVLSEAIEYIKFLHEQVTVLSTPYMKSGAPIQHQQNSDKSKDPEGPKQDLRSRGLCLVPVSSTYPVTHETTVDFWTPTFGGTFR</sequence>
<evidence type="ECO:0000256" key="6">
    <source>
        <dbReference type="ARBA" id="ARBA00023242"/>
    </source>
</evidence>
<evidence type="ECO:0000256" key="4">
    <source>
        <dbReference type="ARBA" id="ARBA00023125"/>
    </source>
</evidence>
<organism evidence="9 10">
    <name type="scientific">Quercus suber</name>
    <name type="common">Cork oak</name>
    <dbReference type="NCBI Taxonomy" id="58331"/>
    <lineage>
        <taxon>Eukaryota</taxon>
        <taxon>Viridiplantae</taxon>
        <taxon>Streptophyta</taxon>
        <taxon>Embryophyta</taxon>
        <taxon>Tracheophyta</taxon>
        <taxon>Spermatophyta</taxon>
        <taxon>Magnoliopsida</taxon>
        <taxon>eudicotyledons</taxon>
        <taxon>Gunneridae</taxon>
        <taxon>Pentapetalae</taxon>
        <taxon>rosids</taxon>
        <taxon>fabids</taxon>
        <taxon>Fagales</taxon>
        <taxon>Fagaceae</taxon>
        <taxon>Quercus</taxon>
    </lineage>
</organism>
<dbReference type="AlphaFoldDB" id="A0AAW0I5G0"/>
<feature type="domain" description="BHLH" evidence="8">
    <location>
        <begin position="295"/>
        <end position="344"/>
    </location>
</feature>
<dbReference type="GO" id="GO:0046983">
    <property type="term" value="F:protein dimerization activity"/>
    <property type="evidence" value="ECO:0007669"/>
    <property type="project" value="InterPro"/>
</dbReference>
<accession>A0AAW0I5G0</accession>
<reference evidence="9 10" key="1">
    <citation type="journal article" date="2018" name="Sci. Data">
        <title>The draft genome sequence of cork oak.</title>
        <authorList>
            <person name="Ramos A.M."/>
            <person name="Usie A."/>
            <person name="Barbosa P."/>
            <person name="Barros P.M."/>
            <person name="Capote T."/>
            <person name="Chaves I."/>
            <person name="Simoes F."/>
            <person name="Abreu I."/>
            <person name="Carrasquinho I."/>
            <person name="Faro C."/>
            <person name="Guimaraes J.B."/>
            <person name="Mendonca D."/>
            <person name="Nobrega F."/>
            <person name="Rodrigues L."/>
            <person name="Saibo N.J.M."/>
            <person name="Varela M.C."/>
            <person name="Egas C."/>
            <person name="Matos J."/>
            <person name="Miguel C.M."/>
            <person name="Oliveira M.M."/>
            <person name="Ricardo C.P."/>
            <person name="Goncalves S."/>
        </authorList>
    </citation>
    <scope>NUCLEOTIDE SEQUENCE [LARGE SCALE GENOMIC DNA]</scope>
    <source>
        <strain evidence="10">cv. HL8</strain>
    </source>
</reference>
<evidence type="ECO:0000256" key="3">
    <source>
        <dbReference type="ARBA" id="ARBA00023015"/>
    </source>
</evidence>
<comment type="subcellular location">
    <subcellularLocation>
        <location evidence="1">Nucleus</location>
    </subcellularLocation>
</comment>
<dbReference type="GO" id="GO:0005634">
    <property type="term" value="C:nucleus"/>
    <property type="evidence" value="ECO:0007669"/>
    <property type="project" value="UniProtKB-SubCell"/>
</dbReference>
<dbReference type="InterPro" id="IPR045843">
    <property type="entry name" value="IND-like"/>
</dbReference>
<feature type="compositionally biased region" description="Basic and acidic residues" evidence="7">
    <location>
        <begin position="264"/>
        <end position="276"/>
    </location>
</feature>
<dbReference type="PANTHER" id="PTHR16223">
    <property type="entry name" value="TRANSCRIPTION FACTOR BHLH83-RELATED"/>
    <property type="match status" value="1"/>
</dbReference>
<evidence type="ECO:0000256" key="5">
    <source>
        <dbReference type="ARBA" id="ARBA00023163"/>
    </source>
</evidence>
<keyword evidence="10" id="KW-1185">Reference proteome</keyword>
<comment type="caution">
    <text evidence="9">The sequence shown here is derived from an EMBL/GenBank/DDBJ whole genome shotgun (WGS) entry which is preliminary data.</text>
</comment>
<proteinExistence type="predicted"/>
<name>A0AAW0I5G0_QUESU</name>
<dbReference type="GO" id="GO:0000981">
    <property type="term" value="F:DNA-binding transcription factor activity, RNA polymerase II-specific"/>
    <property type="evidence" value="ECO:0007669"/>
    <property type="project" value="TreeGrafter"/>
</dbReference>
<feature type="region of interest" description="Disordered" evidence="7">
    <location>
        <begin position="1"/>
        <end position="41"/>
    </location>
</feature>
<feature type="non-terminal residue" evidence="9">
    <location>
        <position position="1"/>
    </location>
</feature>
<gene>
    <name evidence="9" type="primary">BHLH123_0</name>
    <name evidence="9" type="ORF">CFP56_018404</name>
</gene>
<dbReference type="CDD" id="cd11393">
    <property type="entry name" value="bHLH_AtbHLH_like"/>
    <property type="match status" value="1"/>
</dbReference>
<keyword evidence="6" id="KW-0539">Nucleus</keyword>
<dbReference type="PANTHER" id="PTHR16223:SF46">
    <property type="entry name" value="TRANSCRIPTION FACTOR BHLH123"/>
    <property type="match status" value="1"/>
</dbReference>
<evidence type="ECO:0000313" key="10">
    <source>
        <dbReference type="Proteomes" id="UP000237347"/>
    </source>
</evidence>
<dbReference type="PROSITE" id="PS50888">
    <property type="entry name" value="BHLH"/>
    <property type="match status" value="1"/>
</dbReference>
<dbReference type="InterPro" id="IPR045239">
    <property type="entry name" value="bHLH95_bHLH"/>
</dbReference>
<dbReference type="SUPFAM" id="SSF47459">
    <property type="entry name" value="HLH, helix-loop-helix DNA-binding domain"/>
    <property type="match status" value="1"/>
</dbReference>
<evidence type="ECO:0000259" key="8">
    <source>
        <dbReference type="PROSITE" id="PS50888"/>
    </source>
</evidence>
<dbReference type="GO" id="GO:0000978">
    <property type="term" value="F:RNA polymerase II cis-regulatory region sequence-specific DNA binding"/>
    <property type="evidence" value="ECO:0007669"/>
    <property type="project" value="TreeGrafter"/>
</dbReference>
<dbReference type="InterPro" id="IPR011598">
    <property type="entry name" value="bHLH_dom"/>
</dbReference>
<feature type="region of interest" description="Disordered" evidence="7">
    <location>
        <begin position="359"/>
        <end position="383"/>
    </location>
</feature>